<feature type="binding site" evidence="2">
    <location>
        <position position="88"/>
    </location>
    <ligand>
        <name>7-chloro-L-tryptophan</name>
        <dbReference type="ChEBI" id="CHEBI:58713"/>
    </ligand>
</feature>
<feature type="binding site" evidence="2">
    <location>
        <begin position="17"/>
        <end position="20"/>
    </location>
    <ligand>
        <name>FAD</name>
        <dbReference type="ChEBI" id="CHEBI:57692"/>
    </ligand>
</feature>
<keyword evidence="2" id="KW-0547">Nucleotide-binding</keyword>
<dbReference type="InterPro" id="IPR036188">
    <property type="entry name" value="FAD/NAD-bd_sf"/>
</dbReference>
<dbReference type="Gene3D" id="3.50.50.60">
    <property type="entry name" value="FAD/NAD(P)-binding domain"/>
    <property type="match status" value="1"/>
</dbReference>
<dbReference type="InterPro" id="IPR033856">
    <property type="entry name" value="Trp_halogen"/>
</dbReference>
<dbReference type="EMBL" id="CP051685">
    <property type="protein sequence ID" value="QJE02094.1"/>
    <property type="molecule type" value="Genomic_DNA"/>
</dbReference>
<feature type="binding site" evidence="2">
    <location>
        <position position="353"/>
    </location>
    <ligand>
        <name>L-tryptophan</name>
        <dbReference type="ChEBI" id="CHEBI:57912"/>
    </ligand>
</feature>
<evidence type="ECO:0000256" key="1">
    <source>
        <dbReference type="PIRSR" id="PIRSR011396-1"/>
    </source>
</evidence>
<dbReference type="InterPro" id="IPR050816">
    <property type="entry name" value="Flavin-dep_Halogenase_NPB"/>
</dbReference>
<keyword evidence="4" id="KW-1185">Reference proteome</keyword>
<dbReference type="PANTHER" id="PTHR43747">
    <property type="entry name" value="FAD-BINDING PROTEIN"/>
    <property type="match status" value="1"/>
</dbReference>
<keyword evidence="2" id="KW-0274">FAD</keyword>
<proteinExistence type="predicted"/>
<dbReference type="InterPro" id="IPR006905">
    <property type="entry name" value="Flavin_halogenase"/>
</dbReference>
<dbReference type="PANTHER" id="PTHR43747:SF4">
    <property type="entry name" value="FLAVIN-DEPENDENT TRYPTOPHAN HALOGENASE"/>
    <property type="match status" value="1"/>
</dbReference>
<dbReference type="SUPFAM" id="SSF51905">
    <property type="entry name" value="FAD/NAD(P)-binding domain"/>
    <property type="match status" value="1"/>
</dbReference>
<feature type="binding site" evidence="2">
    <location>
        <position position="357"/>
    </location>
    <ligand>
        <name>FAD</name>
        <dbReference type="ChEBI" id="CHEBI:57692"/>
    </ligand>
</feature>
<dbReference type="AlphaFoldDB" id="A0A7Z2ZU62"/>
<gene>
    <name evidence="3" type="ORF">HH212_20435</name>
</gene>
<evidence type="ECO:0000313" key="3">
    <source>
        <dbReference type="EMBL" id="QJE02094.1"/>
    </source>
</evidence>
<dbReference type="PIRSF" id="PIRSF011396">
    <property type="entry name" value="Trp_halogenase"/>
    <property type="match status" value="1"/>
</dbReference>
<organism evidence="3 4">
    <name type="scientific">Massilia forsythiae</name>
    <dbReference type="NCBI Taxonomy" id="2728020"/>
    <lineage>
        <taxon>Bacteria</taxon>
        <taxon>Pseudomonadati</taxon>
        <taxon>Pseudomonadota</taxon>
        <taxon>Betaproteobacteria</taxon>
        <taxon>Burkholderiales</taxon>
        <taxon>Oxalobacteraceae</taxon>
        <taxon>Telluria group</taxon>
        <taxon>Massilia</taxon>
    </lineage>
</organism>
<accession>A0A7Z2ZU62</accession>
<dbReference type="GO" id="GO:0004497">
    <property type="term" value="F:monooxygenase activity"/>
    <property type="evidence" value="ECO:0007669"/>
    <property type="project" value="InterPro"/>
</dbReference>
<dbReference type="GO" id="GO:0000166">
    <property type="term" value="F:nucleotide binding"/>
    <property type="evidence" value="ECO:0007669"/>
    <property type="project" value="UniProtKB-KW"/>
</dbReference>
<dbReference type="Proteomes" id="UP000502415">
    <property type="component" value="Chromosome"/>
</dbReference>
<evidence type="ECO:0000256" key="2">
    <source>
        <dbReference type="PIRSR" id="PIRSR011396-2"/>
    </source>
</evidence>
<protein>
    <submittedName>
        <fullName evidence="3">Tryptophan 7-halogenase</fullName>
    </submittedName>
</protein>
<feature type="active site" evidence="1">
    <location>
        <position position="88"/>
    </location>
</feature>
<dbReference type="Pfam" id="PF04820">
    <property type="entry name" value="Trp_halogenase"/>
    <property type="match status" value="1"/>
</dbReference>
<feature type="binding site" evidence="2">
    <location>
        <position position="344"/>
    </location>
    <ligand>
        <name>FAD</name>
        <dbReference type="ChEBI" id="CHEBI:57692"/>
    </ligand>
</feature>
<sequence length="529" mass="57988">MSDTNDNTIRRIVIVGGGTAGWMSAAPLAQRLGGPGHDGGRCEVVVVESPEIGTIGVGEATLPTIRFYNAALGLDEADFIARTRATYKLGIEFRDWGHLGNRFFHGFGDFGPTLGNSPVHMYWLRLAREFDRMPALENWSMSSVMARENRFAAPGGQTPGISDAYSYGFHFDAGLYANYLRDYAMARGAQRIEGTITAVEQHPDSGFITAVKLRDGRRVEGDLFIDCSGFRGLLIEGALQAGYEDWSDRLPCNSALAVPCASVDKLTPYTRSSARAAGWTWRIPLQHRTGNGHVYSDAFTSDEEAARVLLDGLDGAALDQPRQLRFVTGRRRKSWVKNCIAIGLSAGFVEPLESTSIHLIETAVGKLVELFPQRDCSPALADEFNRVMGGRYESVRDFIILHYKLTARDDSDFWRHCAAMPVPEPLRHQIELFRETGRVAVLDRDGFAEPSFVAMMMGLGITPRRYDPLADRVDIRQVHGHFAGVRDLVAQAAARMPEHRAYVEGTVAGKAAGASHLAAKAAAGSGRPK</sequence>
<reference evidence="3 4" key="1">
    <citation type="submission" date="2020-04" db="EMBL/GenBank/DDBJ databases">
        <title>Genome sequencing of novel species.</title>
        <authorList>
            <person name="Heo J."/>
            <person name="Kim S.-J."/>
            <person name="Kim J.-S."/>
            <person name="Hong S.-B."/>
            <person name="Kwon S.-W."/>
        </authorList>
    </citation>
    <scope>NUCLEOTIDE SEQUENCE [LARGE SCALE GENOMIC DNA]</scope>
    <source>
        <strain evidence="3 4">GN2-R2</strain>
    </source>
</reference>
<evidence type="ECO:0000313" key="4">
    <source>
        <dbReference type="Proteomes" id="UP000502415"/>
    </source>
</evidence>
<dbReference type="KEGG" id="mfy:HH212_20435"/>
<keyword evidence="2" id="KW-0285">Flavoprotein</keyword>
<name>A0A7Z2ZU62_9BURK</name>
<dbReference type="RefSeq" id="WP_170204181.1">
    <property type="nucleotide sequence ID" value="NZ_CP051685.1"/>
</dbReference>